<proteinExistence type="predicted"/>
<evidence type="ECO:0000256" key="1">
    <source>
        <dbReference type="SAM" id="MobiDB-lite"/>
    </source>
</evidence>
<name>A0A9P8I504_9PEZI</name>
<dbReference type="OrthoDB" id="10534249at2759"/>
<accession>A0A9P8I504</accession>
<keyword evidence="3" id="KW-1185">Reference proteome</keyword>
<comment type="caution">
    <text evidence="2">The sequence shown here is derived from an EMBL/GenBank/DDBJ whole genome shotgun (WGS) entry which is preliminary data.</text>
</comment>
<feature type="region of interest" description="Disordered" evidence="1">
    <location>
        <begin position="170"/>
        <end position="198"/>
    </location>
</feature>
<evidence type="ECO:0000313" key="3">
    <source>
        <dbReference type="Proteomes" id="UP000698800"/>
    </source>
</evidence>
<dbReference type="EMBL" id="JAGHQL010000101">
    <property type="protein sequence ID" value="KAH0538655.1"/>
    <property type="molecule type" value="Genomic_DNA"/>
</dbReference>
<protein>
    <submittedName>
        <fullName evidence="2">Uncharacterized protein</fullName>
    </submittedName>
</protein>
<organism evidence="2 3">
    <name type="scientific">Glutinoglossum americanum</name>
    <dbReference type="NCBI Taxonomy" id="1670608"/>
    <lineage>
        <taxon>Eukaryota</taxon>
        <taxon>Fungi</taxon>
        <taxon>Dikarya</taxon>
        <taxon>Ascomycota</taxon>
        <taxon>Pezizomycotina</taxon>
        <taxon>Geoglossomycetes</taxon>
        <taxon>Geoglossales</taxon>
        <taxon>Geoglossaceae</taxon>
        <taxon>Glutinoglossum</taxon>
    </lineage>
</organism>
<dbReference type="Proteomes" id="UP000698800">
    <property type="component" value="Unassembled WGS sequence"/>
</dbReference>
<reference evidence="2" key="1">
    <citation type="submission" date="2021-03" db="EMBL/GenBank/DDBJ databases">
        <title>Comparative genomics and phylogenomic investigation of the class Geoglossomycetes provide insights into ecological specialization and systematics.</title>
        <authorList>
            <person name="Melie T."/>
            <person name="Pirro S."/>
            <person name="Miller A.N."/>
            <person name="Quandt A."/>
        </authorList>
    </citation>
    <scope>NUCLEOTIDE SEQUENCE</scope>
    <source>
        <strain evidence="2">GBOQ0MN5Z8</strain>
    </source>
</reference>
<sequence length="296" mass="31316">MRDFKKSGMVPGVRAKEASEAYDAAMILLRMAGAPMTVEPQTSPRTEAAWILMSLVAADKAVPRRRKTESARAARALLELSTSPRVFSQSGAGRGGCAAAVPALALPGHHERAALARRRGVSTVAGPATVVHLPHAVTGAGVSKASGSRPRCDATGKFLSTHMDAIAAAATDSADPSRAGPVDAPAAAQPAQPARSAQARPDFIPIHTRPLIVPASVTRGSAGGFHFYSRAEPDQERFIVLEREKGTSMKDIARAMFPDDDDAAHKKHRSWVGNRWLGYVQAWYHSCRSDPAGTSA</sequence>
<dbReference type="AlphaFoldDB" id="A0A9P8I504"/>
<evidence type="ECO:0000313" key="2">
    <source>
        <dbReference type="EMBL" id="KAH0538655.1"/>
    </source>
</evidence>
<gene>
    <name evidence="2" type="ORF">FGG08_004792</name>
</gene>